<dbReference type="Gene3D" id="1.10.10.10">
    <property type="entry name" value="Winged helix-like DNA-binding domain superfamily/Winged helix DNA-binding domain"/>
    <property type="match status" value="1"/>
</dbReference>
<comment type="similarity">
    <text evidence="2 7">Belongs to the ArgR family.</text>
</comment>
<accession>E6LCK5</accession>
<dbReference type="STRING" id="888064.HMPREF9088_0095"/>
<keyword evidence="6 7" id="KW-0804">Transcription</keyword>
<dbReference type="InterPro" id="IPR036251">
    <property type="entry name" value="Arg_repress_C_sf"/>
</dbReference>
<dbReference type="InterPro" id="IPR020899">
    <property type="entry name" value="Arg_repress_C"/>
</dbReference>
<evidence type="ECO:0000313" key="10">
    <source>
        <dbReference type="EMBL" id="EFU75047.1"/>
    </source>
</evidence>
<evidence type="ECO:0000256" key="4">
    <source>
        <dbReference type="ARBA" id="ARBA00023015"/>
    </source>
</evidence>
<gene>
    <name evidence="7 10" type="primary">argR</name>
    <name evidence="10" type="ORF">HMPREF9088_0095</name>
</gene>
<evidence type="ECO:0000256" key="1">
    <source>
        <dbReference type="ARBA" id="ARBA00004496"/>
    </source>
</evidence>
<dbReference type="PATRIC" id="fig|888064.11.peg.816"/>
<keyword evidence="4 7" id="KW-0805">Transcription regulation</keyword>
<keyword evidence="7" id="KW-0055">Arginine biosynthesis</keyword>
<sequence>MKKKERHRLITRLLLEMDIQKQEQFVQVLQERGIHVTQATVSRDIKELKLVKVPSELGGYRYSLPAQNEEEQAMKLDKLLKNAFIHVKKMDKFVLLQTIPGNAVAIAPLIDRQYNDDLFGILTDDDKVLMISNSQEACNNLFTWLKQYEH</sequence>
<dbReference type="GO" id="GO:0034618">
    <property type="term" value="F:arginine binding"/>
    <property type="evidence" value="ECO:0007669"/>
    <property type="project" value="InterPro"/>
</dbReference>
<dbReference type="GO" id="GO:0005737">
    <property type="term" value="C:cytoplasm"/>
    <property type="evidence" value="ECO:0007669"/>
    <property type="project" value="UniProtKB-SubCell"/>
</dbReference>
<keyword evidence="5 7" id="KW-0238">DNA-binding</keyword>
<evidence type="ECO:0000259" key="9">
    <source>
        <dbReference type="Pfam" id="PF02863"/>
    </source>
</evidence>
<dbReference type="GO" id="GO:0051259">
    <property type="term" value="P:protein complex oligomerization"/>
    <property type="evidence" value="ECO:0007669"/>
    <property type="project" value="InterPro"/>
</dbReference>
<comment type="pathway">
    <text evidence="7">Amino-acid biosynthesis; L-arginine biosynthesis [regulation].</text>
</comment>
<dbReference type="SUPFAM" id="SSF46785">
    <property type="entry name" value="Winged helix' DNA-binding domain"/>
    <property type="match status" value="1"/>
</dbReference>
<dbReference type="Gene3D" id="3.30.1360.40">
    <property type="match status" value="1"/>
</dbReference>
<organism evidence="10 11">
    <name type="scientific">Enterococcus italicus (strain DSM 15952 / CCUG 50447 / LMG 22039 / TP 1.5)</name>
    <dbReference type="NCBI Taxonomy" id="888064"/>
    <lineage>
        <taxon>Bacteria</taxon>
        <taxon>Bacillati</taxon>
        <taxon>Bacillota</taxon>
        <taxon>Bacilli</taxon>
        <taxon>Lactobacillales</taxon>
        <taxon>Enterococcaceae</taxon>
        <taxon>Enterococcus</taxon>
    </lineage>
</organism>
<dbReference type="OrthoDB" id="9807089at2"/>
<dbReference type="Pfam" id="PF01316">
    <property type="entry name" value="Arg_repressor"/>
    <property type="match status" value="1"/>
</dbReference>
<feature type="domain" description="Arginine repressor C-terminal" evidence="9">
    <location>
        <begin position="80"/>
        <end position="146"/>
    </location>
</feature>
<dbReference type="PRINTS" id="PR01467">
    <property type="entry name" value="ARGREPRESSOR"/>
</dbReference>
<reference evidence="10 11" key="1">
    <citation type="submission" date="2010-12" db="EMBL/GenBank/DDBJ databases">
        <authorList>
            <person name="Muzny D."/>
            <person name="Qin X."/>
            <person name="Deng J."/>
            <person name="Jiang H."/>
            <person name="Liu Y."/>
            <person name="Qu J."/>
            <person name="Song X.-Z."/>
            <person name="Zhang L."/>
            <person name="Thornton R."/>
            <person name="Coyle M."/>
            <person name="Francisco L."/>
            <person name="Jackson L."/>
            <person name="Javaid M."/>
            <person name="Korchina V."/>
            <person name="Kovar C."/>
            <person name="Mata R."/>
            <person name="Mathew T."/>
            <person name="Ngo R."/>
            <person name="Nguyen L."/>
            <person name="Nguyen N."/>
            <person name="Okwuonu G."/>
            <person name="Ongeri F."/>
            <person name="Pham C."/>
            <person name="Simmons D."/>
            <person name="Wilczek-Boney K."/>
            <person name="Hale W."/>
            <person name="Jakkamsetti A."/>
            <person name="Pham P."/>
            <person name="Ruth R."/>
            <person name="San Lucas F."/>
            <person name="Warren J."/>
            <person name="Zhang J."/>
            <person name="Zhao Z."/>
            <person name="Zhou C."/>
            <person name="Zhu D."/>
            <person name="Lee S."/>
            <person name="Bess C."/>
            <person name="Blankenburg K."/>
            <person name="Forbes L."/>
            <person name="Fu Q."/>
            <person name="Gubbala S."/>
            <person name="Hirani K."/>
            <person name="Jayaseelan J.C."/>
            <person name="Lara F."/>
            <person name="Munidasa M."/>
            <person name="Palculict T."/>
            <person name="Patil S."/>
            <person name="Pu L.-L."/>
            <person name="Saada N."/>
            <person name="Tang L."/>
            <person name="Weissenberger G."/>
            <person name="Zhu Y."/>
            <person name="Hemphill L."/>
            <person name="Shang Y."/>
            <person name="Youmans B."/>
            <person name="Ayvaz T."/>
            <person name="Ross M."/>
            <person name="Santibanez J."/>
            <person name="Aqrawi P."/>
            <person name="Gross S."/>
            <person name="Joshi V."/>
            <person name="Fowler G."/>
            <person name="Nazareth L."/>
            <person name="Reid J."/>
            <person name="Worley K."/>
            <person name="Petrosino J."/>
            <person name="Highlander S."/>
            <person name="Gibbs R."/>
        </authorList>
    </citation>
    <scope>NUCLEOTIDE SEQUENCE [LARGE SCALE GENOMIC DNA]</scope>
    <source>
        <strain evidence="11">DSM 15952 / CCUG 50447 / LMG 22039 / TP 1.5</strain>
    </source>
</reference>
<keyword evidence="7" id="KW-0028">Amino-acid biosynthesis</keyword>
<dbReference type="UniPathway" id="UPA00068"/>
<dbReference type="GO" id="GO:0006526">
    <property type="term" value="P:L-arginine biosynthetic process"/>
    <property type="evidence" value="ECO:0007669"/>
    <property type="project" value="UniProtKB-UniPathway"/>
</dbReference>
<evidence type="ECO:0000259" key="8">
    <source>
        <dbReference type="Pfam" id="PF01316"/>
    </source>
</evidence>
<dbReference type="GO" id="GO:1900079">
    <property type="term" value="P:regulation of arginine biosynthetic process"/>
    <property type="evidence" value="ECO:0007669"/>
    <property type="project" value="UniProtKB-UniRule"/>
</dbReference>
<dbReference type="HAMAP" id="MF_00173">
    <property type="entry name" value="Arg_repressor"/>
    <property type="match status" value="1"/>
</dbReference>
<dbReference type="AlphaFoldDB" id="E6LCK5"/>
<dbReference type="EMBL" id="AEPV01000003">
    <property type="protein sequence ID" value="EFU75047.1"/>
    <property type="molecule type" value="Genomic_DNA"/>
</dbReference>
<dbReference type="GO" id="GO:0003700">
    <property type="term" value="F:DNA-binding transcription factor activity"/>
    <property type="evidence" value="ECO:0007669"/>
    <property type="project" value="UniProtKB-UniRule"/>
</dbReference>
<protein>
    <recommendedName>
        <fullName evidence="7">Arginine repressor</fullName>
    </recommendedName>
</protein>
<keyword evidence="7" id="KW-0678">Repressor</keyword>
<dbReference type="GO" id="GO:0003677">
    <property type="term" value="F:DNA binding"/>
    <property type="evidence" value="ECO:0007669"/>
    <property type="project" value="UniProtKB-KW"/>
</dbReference>
<dbReference type="InterPro" id="IPR001669">
    <property type="entry name" value="Arg_repress"/>
</dbReference>
<keyword evidence="11" id="KW-1185">Reference proteome</keyword>
<evidence type="ECO:0000256" key="5">
    <source>
        <dbReference type="ARBA" id="ARBA00023125"/>
    </source>
</evidence>
<evidence type="ECO:0000256" key="7">
    <source>
        <dbReference type="HAMAP-Rule" id="MF_00173"/>
    </source>
</evidence>
<comment type="subcellular location">
    <subcellularLocation>
        <location evidence="1 7">Cytoplasm</location>
    </subcellularLocation>
</comment>
<dbReference type="PANTHER" id="PTHR34471:SF1">
    <property type="entry name" value="ARGININE REPRESSOR"/>
    <property type="match status" value="1"/>
</dbReference>
<evidence type="ECO:0000313" key="11">
    <source>
        <dbReference type="Proteomes" id="UP000010296"/>
    </source>
</evidence>
<comment type="function">
    <text evidence="7">Regulates arginine biosynthesis genes.</text>
</comment>
<dbReference type="Pfam" id="PF02863">
    <property type="entry name" value="Arg_repressor_C"/>
    <property type="match status" value="1"/>
</dbReference>
<keyword evidence="3 7" id="KW-0963">Cytoplasm</keyword>
<dbReference type="RefSeq" id="WP_007207116.1">
    <property type="nucleotide sequence ID" value="NZ_GL622241.1"/>
</dbReference>
<dbReference type="InterPro" id="IPR020900">
    <property type="entry name" value="Arg_repress_DNA-bd"/>
</dbReference>
<feature type="domain" description="Arginine repressor DNA-binding" evidence="8">
    <location>
        <begin position="1"/>
        <end position="68"/>
    </location>
</feature>
<dbReference type="HOGENOM" id="CLU_097103_3_0_9"/>
<evidence type="ECO:0000256" key="2">
    <source>
        <dbReference type="ARBA" id="ARBA00008316"/>
    </source>
</evidence>
<dbReference type="SUPFAM" id="SSF55252">
    <property type="entry name" value="C-terminal domain of arginine repressor"/>
    <property type="match status" value="1"/>
</dbReference>
<dbReference type="InterPro" id="IPR036390">
    <property type="entry name" value="WH_DNA-bd_sf"/>
</dbReference>
<proteinExistence type="inferred from homology"/>
<dbReference type="InterPro" id="IPR036388">
    <property type="entry name" value="WH-like_DNA-bd_sf"/>
</dbReference>
<dbReference type="Proteomes" id="UP000010296">
    <property type="component" value="Unassembled WGS sequence"/>
</dbReference>
<dbReference type="PANTHER" id="PTHR34471">
    <property type="entry name" value="ARGININE REPRESSOR"/>
    <property type="match status" value="1"/>
</dbReference>
<name>E6LCK5_ENTI1</name>
<comment type="caution">
    <text evidence="10">The sequence shown here is derived from an EMBL/GenBank/DDBJ whole genome shotgun (WGS) entry which is preliminary data.</text>
</comment>
<evidence type="ECO:0000256" key="6">
    <source>
        <dbReference type="ARBA" id="ARBA00023163"/>
    </source>
</evidence>
<evidence type="ECO:0000256" key="3">
    <source>
        <dbReference type="ARBA" id="ARBA00022490"/>
    </source>
</evidence>
<dbReference type="eggNOG" id="COG1438">
    <property type="taxonomic scope" value="Bacteria"/>
</dbReference>